<evidence type="ECO:0000313" key="2">
    <source>
        <dbReference type="EMBL" id="ETK81869.1"/>
    </source>
</evidence>
<dbReference type="Proteomes" id="UP000053236">
    <property type="component" value="Unassembled WGS sequence"/>
</dbReference>
<keyword evidence="1" id="KW-0175">Coiled coil</keyword>
<proteinExistence type="predicted"/>
<organism evidence="3">
    <name type="scientific">Phytophthora nicotianae</name>
    <name type="common">Potato buckeye rot agent</name>
    <name type="synonym">Phytophthora parasitica</name>
    <dbReference type="NCBI Taxonomy" id="4792"/>
    <lineage>
        <taxon>Eukaryota</taxon>
        <taxon>Sar</taxon>
        <taxon>Stramenopiles</taxon>
        <taxon>Oomycota</taxon>
        <taxon>Peronosporomycetes</taxon>
        <taxon>Peronosporales</taxon>
        <taxon>Peronosporaceae</taxon>
        <taxon>Phytophthora</taxon>
    </lineage>
</organism>
<dbReference type="EMBL" id="KI687339">
    <property type="protein sequence ID" value="ETK81869.1"/>
    <property type="molecule type" value="Genomic_DNA"/>
</dbReference>
<gene>
    <name evidence="2" type="ORF">L915_12659</name>
    <name evidence="3" type="ORF">L916_12568</name>
    <name evidence="4" type="ORF">L917_12406</name>
</gene>
<evidence type="ECO:0000313" key="4">
    <source>
        <dbReference type="EMBL" id="ETL88518.1"/>
    </source>
</evidence>
<evidence type="ECO:0000256" key="1">
    <source>
        <dbReference type="SAM" id="Coils"/>
    </source>
</evidence>
<sequence>MNVKELEAIEAALAFFDTVDDMVAEYSLGDYKGESTYHESVEDDANVVPVQSGLELRSKRKGPHQVSADTQDIAHAKAMLVVPGRNRSRDLQKLEILQLRKEAADLQQQIEDLRYTKGVVMENPLGPLASITISFHQSHDARLGGLRVLAKRQKRLRNEAESENQYLRDIVQSQMKNIKMLKRLFQNQISTETLPGLYRSLHPNFVPKGPISGYEVLEQLSCRLSDLFFDTDRVFQSNGLSVISSPFAKVNTQPVSYSSTQIELLKCDVLPFDYRAVAKTFVRKMASDYESEEEDKCVPPDLKKKMVARVFTLDIEELMKMQVRFTGVKYEEDKREVIVLSGQNELLEVFGVAVDGIKLQERTWCVLSEISPGVCLLQLCINVMVEAKPLLNDRREFVNRVCELVANFEQEMFASVQKDVEHELLHAGC</sequence>
<feature type="coiled-coil region" evidence="1">
    <location>
        <begin position="89"/>
        <end position="116"/>
    </location>
</feature>
<reference evidence="3" key="3">
    <citation type="submission" date="2013-11" db="EMBL/GenBank/DDBJ databases">
        <title>The Genome Sequence of Phytophthora parasitica CJ05E6.</title>
        <authorList>
            <consortium name="The Broad Institute Genomics Platform"/>
            <person name="Russ C."/>
            <person name="Tyler B."/>
            <person name="Panabieres F."/>
            <person name="Shan W."/>
            <person name="Tripathy S."/>
            <person name="Grunwald N."/>
            <person name="Machado M."/>
            <person name="Johnson C.S."/>
            <person name="Arredondo F."/>
            <person name="Hong C."/>
            <person name="Coffey M."/>
            <person name="Young S.K."/>
            <person name="Zeng Q."/>
            <person name="Gargeya S."/>
            <person name="Fitzgerald M."/>
            <person name="Abouelleil A."/>
            <person name="Alvarado L."/>
            <person name="Chapman S.B."/>
            <person name="Gainer-Dewar J."/>
            <person name="Goldberg J."/>
            <person name="Griggs A."/>
            <person name="Gujja S."/>
            <person name="Hansen M."/>
            <person name="Howarth C."/>
            <person name="Imamovic A."/>
            <person name="Ireland A."/>
            <person name="Larimer J."/>
            <person name="McCowan C."/>
            <person name="Murphy C."/>
            <person name="Pearson M."/>
            <person name="Poon T.W."/>
            <person name="Priest M."/>
            <person name="Roberts A."/>
            <person name="Saif S."/>
            <person name="Shea T."/>
            <person name="Sykes S."/>
            <person name="Wortman J."/>
            <person name="Nusbaum C."/>
            <person name="Birren B."/>
        </authorList>
    </citation>
    <scope>NUCLEOTIDE SEQUENCE [LARGE SCALE GENOMIC DNA]</scope>
    <source>
        <strain evidence="3">CJ05E6</strain>
    </source>
</reference>
<name>W2IPH6_PHYNI</name>
<dbReference type="Proteomes" id="UP000053864">
    <property type="component" value="Unassembled WGS sequence"/>
</dbReference>
<dbReference type="Proteomes" id="UP000054423">
    <property type="component" value="Unassembled WGS sequence"/>
</dbReference>
<dbReference type="VEuPathDB" id="FungiDB:PPTG_03032"/>
<dbReference type="AlphaFoldDB" id="W2IPH6"/>
<evidence type="ECO:0000313" key="3">
    <source>
        <dbReference type="EMBL" id="ETL35283.1"/>
    </source>
</evidence>
<accession>W2IPH6</accession>
<reference evidence="2" key="2">
    <citation type="submission" date="2013-11" db="EMBL/GenBank/DDBJ databases">
        <title>The Genome Sequence of Phytophthora parasitica CJ02B3.</title>
        <authorList>
            <consortium name="The Broad Institute Genomics Platform"/>
            <person name="Russ C."/>
            <person name="Tyler B."/>
            <person name="Panabieres F."/>
            <person name="Shan W."/>
            <person name="Tripathy S."/>
            <person name="Grunwald N."/>
            <person name="Machado M."/>
            <person name="Johnson C.S."/>
            <person name="Arredondo F."/>
            <person name="Hong C."/>
            <person name="Coffey M."/>
            <person name="Young S.K."/>
            <person name="Zeng Q."/>
            <person name="Gargeya S."/>
            <person name="Fitzgerald M."/>
            <person name="Abouelleil A."/>
            <person name="Alvarado L."/>
            <person name="Chapman S.B."/>
            <person name="Gainer-Dewar J."/>
            <person name="Goldberg J."/>
            <person name="Griggs A."/>
            <person name="Gujja S."/>
            <person name="Hansen M."/>
            <person name="Howarth C."/>
            <person name="Imamovic A."/>
            <person name="Ireland A."/>
            <person name="Larimer J."/>
            <person name="McCowan C."/>
            <person name="Murphy C."/>
            <person name="Pearson M."/>
            <person name="Poon T.W."/>
            <person name="Priest M."/>
            <person name="Roberts A."/>
            <person name="Saif S."/>
            <person name="Shea T."/>
            <person name="Sykes S."/>
            <person name="Wortman J."/>
            <person name="Nusbaum C."/>
            <person name="Birren B."/>
        </authorList>
    </citation>
    <scope>NUCLEOTIDE SEQUENCE [LARGE SCALE GENOMIC DNA]</scope>
    <source>
        <strain evidence="2">CJ02B3</strain>
    </source>
</reference>
<protein>
    <submittedName>
        <fullName evidence="3">Uncharacterized protein</fullName>
    </submittedName>
</protein>
<dbReference type="EMBL" id="KI680737">
    <property type="protein sequence ID" value="ETL88518.1"/>
    <property type="molecule type" value="Genomic_DNA"/>
</dbReference>
<reference evidence="4" key="1">
    <citation type="submission" date="2013-11" db="EMBL/GenBank/DDBJ databases">
        <title>The Genome Sequence of Phytophthora parasitica CHvinca01.</title>
        <authorList>
            <consortium name="The Broad Institute Genomics Platform"/>
            <person name="Russ C."/>
            <person name="Tyler B."/>
            <person name="Panabieres F."/>
            <person name="Shan W."/>
            <person name="Tripathy S."/>
            <person name="Grunwald N."/>
            <person name="Machado M."/>
            <person name="Johnson C.S."/>
            <person name="Arredondo F."/>
            <person name="Hong C."/>
            <person name="Coffey M."/>
            <person name="Young S.K."/>
            <person name="Zeng Q."/>
            <person name="Gargeya S."/>
            <person name="Fitzgerald M."/>
            <person name="Abouelleil A."/>
            <person name="Alvarado L."/>
            <person name="Chapman S.B."/>
            <person name="Gainer-Dewar J."/>
            <person name="Goldberg J."/>
            <person name="Griggs A."/>
            <person name="Gujja S."/>
            <person name="Hansen M."/>
            <person name="Howarth C."/>
            <person name="Imamovic A."/>
            <person name="Ireland A."/>
            <person name="Larimer J."/>
            <person name="McCowan C."/>
            <person name="Murphy C."/>
            <person name="Pearson M."/>
            <person name="Poon T.W."/>
            <person name="Priest M."/>
            <person name="Roberts A."/>
            <person name="Saif S."/>
            <person name="Shea T."/>
            <person name="Sykes S."/>
            <person name="Wortman J."/>
            <person name="Nusbaum C."/>
            <person name="Birren B."/>
        </authorList>
    </citation>
    <scope>NUCLEOTIDE SEQUENCE [LARGE SCALE GENOMIC DNA]</scope>
    <source>
        <strain evidence="4">CHvinca01</strain>
    </source>
</reference>
<dbReference type="OrthoDB" id="127745at2759"/>
<dbReference type="EMBL" id="KI674044">
    <property type="protein sequence ID" value="ETL35283.1"/>
    <property type="molecule type" value="Genomic_DNA"/>
</dbReference>